<feature type="transmembrane region" description="Helical" evidence="1">
    <location>
        <begin position="13"/>
        <end position="35"/>
    </location>
</feature>
<dbReference type="KEGG" id="cfk:CFRA_11475"/>
<evidence type="ECO:0000313" key="2">
    <source>
        <dbReference type="EMBL" id="APT89740.1"/>
    </source>
</evidence>
<dbReference type="RefSeq" id="WP_075665040.1">
    <property type="nucleotide sequence ID" value="NZ_CP009247.1"/>
</dbReference>
<feature type="transmembrane region" description="Helical" evidence="1">
    <location>
        <begin position="47"/>
        <end position="70"/>
    </location>
</feature>
<dbReference type="Proteomes" id="UP000185434">
    <property type="component" value="Chromosome"/>
</dbReference>
<feature type="transmembrane region" description="Helical" evidence="1">
    <location>
        <begin position="76"/>
        <end position="95"/>
    </location>
</feature>
<reference evidence="2 3" key="1">
    <citation type="submission" date="2014-08" db="EMBL/GenBank/DDBJ databases">
        <title>Complete genome sequence of Corynebacterium frankenforstense ST18(T) (=DSM 45800(T)), isolated from raw cow milk.</title>
        <authorList>
            <person name="Ruckert C."/>
            <person name="Albersmeier A."/>
            <person name="Winkler A."/>
            <person name="Lipski A."/>
            <person name="Kalinowski J."/>
        </authorList>
    </citation>
    <scope>NUCLEOTIDE SEQUENCE [LARGE SCALE GENOMIC DNA]</scope>
    <source>
        <strain evidence="2 3">ST18</strain>
    </source>
</reference>
<evidence type="ECO:0000256" key="1">
    <source>
        <dbReference type="SAM" id="Phobius"/>
    </source>
</evidence>
<dbReference type="Pfam" id="PF05437">
    <property type="entry name" value="AzlD"/>
    <property type="match status" value="1"/>
</dbReference>
<evidence type="ECO:0000313" key="3">
    <source>
        <dbReference type="Proteomes" id="UP000185434"/>
    </source>
</evidence>
<keyword evidence="1" id="KW-0472">Membrane</keyword>
<gene>
    <name evidence="2" type="ORF">CFRA_11475</name>
</gene>
<dbReference type="OrthoDB" id="5324916at2"/>
<organism evidence="2 3">
    <name type="scientific">Corynebacterium frankenforstense DSM 45800</name>
    <dbReference type="NCBI Taxonomy" id="1437875"/>
    <lineage>
        <taxon>Bacteria</taxon>
        <taxon>Bacillati</taxon>
        <taxon>Actinomycetota</taxon>
        <taxon>Actinomycetes</taxon>
        <taxon>Mycobacteriales</taxon>
        <taxon>Corynebacteriaceae</taxon>
        <taxon>Corynebacterium</taxon>
    </lineage>
</organism>
<dbReference type="STRING" id="1437875.CFRA_11475"/>
<dbReference type="AlphaFoldDB" id="A0A1L7CVB4"/>
<dbReference type="InterPro" id="IPR008407">
    <property type="entry name" value="Brnchd-chn_aa_trnsp_AzlD"/>
</dbReference>
<keyword evidence="3" id="KW-1185">Reference proteome</keyword>
<keyword evidence="1" id="KW-1133">Transmembrane helix</keyword>
<proteinExistence type="predicted"/>
<dbReference type="PIRSF" id="PIRSF003203">
    <property type="entry name" value="AzlD"/>
    <property type="match status" value="1"/>
</dbReference>
<sequence length="118" mass="12389">MLDFHVAGLPADITLGMVLAVLIPVGIVTVLIRQAPYSARKLLKNNYFVGTLALTMPVGVMVILVVYTLIGQTEAPGGLLASGIALAVTVGLHAWRRDSGLSILGGTATYMILVNLVF</sequence>
<accession>A0A1L7CVB4</accession>
<dbReference type="EMBL" id="CP009247">
    <property type="protein sequence ID" value="APT89740.1"/>
    <property type="molecule type" value="Genomic_DNA"/>
</dbReference>
<keyword evidence="1" id="KW-0812">Transmembrane</keyword>
<protein>
    <submittedName>
        <fullName evidence="2">Branched-chain amino acid ABC transporter permease</fullName>
    </submittedName>
</protein>
<name>A0A1L7CVB4_9CORY</name>